<comment type="similarity">
    <text evidence="1">Belongs to the protein-tyrosine phosphatase family. Non-receptor class dual specificity subfamily.</text>
</comment>
<keyword evidence="3" id="KW-0378">Hydrolase</keyword>
<name>A0ABR1UY43_9PEZI</name>
<feature type="domain" description="Tyrosine-protein phosphatase" evidence="5">
    <location>
        <begin position="9"/>
        <end position="168"/>
    </location>
</feature>
<dbReference type="SMART" id="SM00195">
    <property type="entry name" value="DSPc"/>
    <property type="match status" value="1"/>
</dbReference>
<dbReference type="InterPro" id="IPR020422">
    <property type="entry name" value="TYR_PHOSPHATASE_DUAL_dom"/>
</dbReference>
<feature type="domain" description="Tyrosine specific protein phosphatases" evidence="6">
    <location>
        <begin position="70"/>
        <end position="149"/>
    </location>
</feature>
<dbReference type="PANTHER" id="PTHR10159">
    <property type="entry name" value="DUAL SPECIFICITY PROTEIN PHOSPHATASE"/>
    <property type="match status" value="1"/>
</dbReference>
<evidence type="ECO:0000256" key="4">
    <source>
        <dbReference type="ARBA" id="ARBA00022912"/>
    </source>
</evidence>
<comment type="caution">
    <text evidence="7">The sequence shown here is derived from an EMBL/GenBank/DDBJ whole genome shotgun (WGS) entry which is preliminary data.</text>
</comment>
<dbReference type="InterPro" id="IPR016130">
    <property type="entry name" value="Tyr_Pase_AS"/>
</dbReference>
<dbReference type="Pfam" id="PF00782">
    <property type="entry name" value="DSPc"/>
    <property type="match status" value="1"/>
</dbReference>
<evidence type="ECO:0000259" key="6">
    <source>
        <dbReference type="PROSITE" id="PS50056"/>
    </source>
</evidence>
<evidence type="ECO:0000256" key="2">
    <source>
        <dbReference type="ARBA" id="ARBA00013064"/>
    </source>
</evidence>
<protein>
    <recommendedName>
        <fullName evidence="2">protein-tyrosine-phosphatase</fullName>
        <ecNumber evidence="2">3.1.3.48</ecNumber>
    </recommendedName>
</protein>
<dbReference type="InterPro" id="IPR029021">
    <property type="entry name" value="Prot-tyrosine_phosphatase-like"/>
</dbReference>
<evidence type="ECO:0000256" key="3">
    <source>
        <dbReference type="ARBA" id="ARBA00022801"/>
    </source>
</evidence>
<dbReference type="PROSITE" id="PS50056">
    <property type="entry name" value="TYR_PHOSPHATASE_2"/>
    <property type="match status" value="1"/>
</dbReference>
<evidence type="ECO:0000256" key="1">
    <source>
        <dbReference type="ARBA" id="ARBA00008601"/>
    </source>
</evidence>
<reference evidence="7 8" key="1">
    <citation type="submission" date="2023-01" db="EMBL/GenBank/DDBJ databases">
        <title>Analysis of 21 Apiospora genomes using comparative genomics revels a genus with tremendous synthesis potential of carbohydrate active enzymes and secondary metabolites.</title>
        <authorList>
            <person name="Sorensen T."/>
        </authorList>
    </citation>
    <scope>NUCLEOTIDE SEQUENCE [LARGE SCALE GENOMIC DNA]</scope>
    <source>
        <strain evidence="7 8">CBS 83171</strain>
    </source>
</reference>
<gene>
    <name evidence="7" type="ORF">PG996_008508</name>
</gene>
<keyword evidence="4" id="KW-0904">Protein phosphatase</keyword>
<dbReference type="SUPFAM" id="SSF52799">
    <property type="entry name" value="(Phosphotyrosine protein) phosphatases II"/>
    <property type="match status" value="1"/>
</dbReference>
<proteinExistence type="inferred from homology"/>
<evidence type="ECO:0000313" key="7">
    <source>
        <dbReference type="EMBL" id="KAK8063856.1"/>
    </source>
</evidence>
<evidence type="ECO:0000259" key="5">
    <source>
        <dbReference type="PROSITE" id="PS50054"/>
    </source>
</evidence>
<evidence type="ECO:0000313" key="8">
    <source>
        <dbReference type="Proteomes" id="UP001446871"/>
    </source>
</evidence>
<dbReference type="CDD" id="cd14498">
    <property type="entry name" value="DSP"/>
    <property type="match status" value="1"/>
</dbReference>
<dbReference type="PROSITE" id="PS00383">
    <property type="entry name" value="TYR_PHOSPHATASE_1"/>
    <property type="match status" value="1"/>
</dbReference>
<dbReference type="InterPro" id="IPR000387">
    <property type="entry name" value="Tyr_Pase_dom"/>
</dbReference>
<dbReference type="PROSITE" id="PS50054">
    <property type="entry name" value="TYR_PHOSPHATASE_DUAL"/>
    <property type="match status" value="1"/>
</dbReference>
<dbReference type="InterPro" id="IPR000340">
    <property type="entry name" value="Dual-sp_phosphatase_cat-dom"/>
</dbReference>
<dbReference type="PANTHER" id="PTHR10159:SF532">
    <property type="entry name" value="SPECIFICITY PROTEIN PHOSPHATASE, PUTATIVE-RELATED"/>
    <property type="match status" value="1"/>
</dbReference>
<dbReference type="Proteomes" id="UP001446871">
    <property type="component" value="Unassembled WGS sequence"/>
</dbReference>
<organism evidence="7 8">
    <name type="scientific">Apiospora saccharicola</name>
    <dbReference type="NCBI Taxonomy" id="335842"/>
    <lineage>
        <taxon>Eukaryota</taxon>
        <taxon>Fungi</taxon>
        <taxon>Dikarya</taxon>
        <taxon>Ascomycota</taxon>
        <taxon>Pezizomycotina</taxon>
        <taxon>Sordariomycetes</taxon>
        <taxon>Xylariomycetidae</taxon>
        <taxon>Amphisphaeriales</taxon>
        <taxon>Apiosporaceae</taxon>
        <taxon>Apiospora</taxon>
    </lineage>
</organism>
<accession>A0ABR1UY43</accession>
<keyword evidence="8" id="KW-1185">Reference proteome</keyword>
<sequence length="227" mass="25238">MAYVTHAVSADPINRIDAIEGLFISESSELLAKHGITHVLTLTEDRDWPTIAAESGVKHLAVPLVDTQLEDLLMYLDALVLWIEDALLGEQVAQNGEENQVQRQQPRVLVHCLQGVSRSAAVVVAYTMQALGLDYDAALARVRRSRPAVSPNPGFADQLRLWHRLQYRIFAEAGADLDDTGNLAATKPEYQSWRSGRGILMSRAEEERRAANFGWAKGIFVALMYQQ</sequence>
<dbReference type="Gene3D" id="3.90.190.10">
    <property type="entry name" value="Protein tyrosine phosphatase superfamily"/>
    <property type="match status" value="1"/>
</dbReference>
<dbReference type="EC" id="3.1.3.48" evidence="2"/>
<dbReference type="EMBL" id="JAQQWM010000005">
    <property type="protein sequence ID" value="KAK8063856.1"/>
    <property type="molecule type" value="Genomic_DNA"/>
</dbReference>